<dbReference type="Proteomes" id="UP001501725">
    <property type="component" value="Unassembled WGS sequence"/>
</dbReference>
<dbReference type="PANTHER" id="PTHR38469:SF1">
    <property type="entry name" value="PERIPLASMIC PEPTIDASE SUBFAMILY S1B"/>
    <property type="match status" value="1"/>
</dbReference>
<keyword evidence="4 7" id="KW-0732">Signal</keyword>
<evidence type="ECO:0000256" key="6">
    <source>
        <dbReference type="ARBA" id="ARBA00022825"/>
    </source>
</evidence>
<keyword evidence="5 7" id="KW-0378">Hydrolase</keyword>
<keyword evidence="9" id="KW-1185">Reference proteome</keyword>
<evidence type="ECO:0000256" key="1">
    <source>
        <dbReference type="ARBA" id="ARBA00010491"/>
    </source>
</evidence>
<name>A0ABP8HUG0_9BACT</name>
<sequence length="728" mass="82053">MFTYMNLKKTLLVALFAVGSLLKAAADEGMWLPLLLGQQVYNDMVKKGLKLSKEQLYSLNKASMKDAIVIFGGGCTGEIVSTKGLLFTNHHCGYGTIAGASTVEHNYLKDGFYAKTTGEEIPSAGLSVQFLLRIEDVTKEVLDSLKGLTGIERANRQAAVLSAINRRMSDTANFVETRISPLFKNNQFLAFVYERYNDVRLVGTPPEALGKFGGDTDNWEWPRHTSDYSIFRVYASRSNKPARYSTDNVPLKPKWHLPVSLKGVKEGDFAMTWGYPGSTNRYESSLGVQLATDINNPTLVKLRDMRLKYMFEEMKKDPAVKLNLASDYASIANYWKFYEGESKQLIKYDIYGQKRKNEATFTQWASTKPEYGNIFRDLEAAYGAWRPYALHRQYINEGITGSPLLAFAASLQGVENALVKPGTSTADIQKLVAAADRARKNFLAAHNRPSDQNIVAAVLQMYYNDVPKEQQPQGFYEAIRNEYGKLDNAGTYQKYAEAIFRNTMLLDDSKWAAFLRNPDATGLQQDLAYNLANTFLRNWQGKYLPLYQQFVTKNNEWGRLYLKGLMEQNPAKAKMMYPDATFTMRVSYGKVAAYAPRDAVKYDYVTTAQGLLDKYKPGDYEFDLPKNVLDRLRAKDWGQYKDAQRNTLVTCFITTNDITGGNSGSPVINGNGELIGLAFDGNYEALSHKLAFDKDLNRTICVDIRYVLWCVDKVGGAQHLVNELTLRK</sequence>
<dbReference type="EC" id="3.4.14.-" evidence="7"/>
<evidence type="ECO:0000313" key="8">
    <source>
        <dbReference type="EMBL" id="GAA4344641.1"/>
    </source>
</evidence>
<comment type="similarity">
    <text evidence="1 7">Belongs to the peptidase S46 family.</text>
</comment>
<evidence type="ECO:0000256" key="5">
    <source>
        <dbReference type="ARBA" id="ARBA00022801"/>
    </source>
</evidence>
<keyword evidence="3 7" id="KW-0645">Protease</keyword>
<dbReference type="EMBL" id="BAABGY010000020">
    <property type="protein sequence ID" value="GAA4344641.1"/>
    <property type="molecule type" value="Genomic_DNA"/>
</dbReference>
<protein>
    <recommendedName>
        <fullName evidence="7">Dipeptidyl-peptidase</fullName>
        <ecNumber evidence="7">3.4.14.-</ecNumber>
    </recommendedName>
</protein>
<dbReference type="InterPro" id="IPR009003">
    <property type="entry name" value="Peptidase_S1_PA"/>
</dbReference>
<comment type="function">
    <text evidence="7">Catalyzes the removal of dipeptides from the N-terminus of oligopeptides.</text>
</comment>
<evidence type="ECO:0000313" key="9">
    <source>
        <dbReference type="Proteomes" id="UP001501725"/>
    </source>
</evidence>
<comment type="caution">
    <text evidence="8">The sequence shown here is derived from an EMBL/GenBank/DDBJ whole genome shotgun (WGS) entry which is preliminary data.</text>
</comment>
<dbReference type="InterPro" id="IPR043504">
    <property type="entry name" value="Peptidase_S1_PA_chymotrypsin"/>
</dbReference>
<reference evidence="9" key="1">
    <citation type="journal article" date="2019" name="Int. J. Syst. Evol. Microbiol.">
        <title>The Global Catalogue of Microorganisms (GCM) 10K type strain sequencing project: providing services to taxonomists for standard genome sequencing and annotation.</title>
        <authorList>
            <consortium name="The Broad Institute Genomics Platform"/>
            <consortium name="The Broad Institute Genome Sequencing Center for Infectious Disease"/>
            <person name="Wu L."/>
            <person name="Ma J."/>
        </authorList>
    </citation>
    <scope>NUCLEOTIDE SEQUENCE [LARGE SCALE GENOMIC DNA]</scope>
    <source>
        <strain evidence="9">JCM 17919</strain>
    </source>
</reference>
<dbReference type="InterPro" id="IPR019500">
    <property type="entry name" value="Pep_S46"/>
</dbReference>
<organism evidence="8 9">
    <name type="scientific">Flaviaesturariibacter amylovorans</name>
    <dbReference type="NCBI Taxonomy" id="1084520"/>
    <lineage>
        <taxon>Bacteria</taxon>
        <taxon>Pseudomonadati</taxon>
        <taxon>Bacteroidota</taxon>
        <taxon>Chitinophagia</taxon>
        <taxon>Chitinophagales</taxon>
        <taxon>Chitinophagaceae</taxon>
        <taxon>Flaviaestuariibacter</taxon>
    </lineage>
</organism>
<evidence type="ECO:0000256" key="4">
    <source>
        <dbReference type="ARBA" id="ARBA00022729"/>
    </source>
</evidence>
<feature type="signal peptide" evidence="7">
    <location>
        <begin position="1"/>
        <end position="25"/>
    </location>
</feature>
<keyword evidence="6 7" id="KW-0720">Serine protease</keyword>
<dbReference type="PANTHER" id="PTHR38469">
    <property type="entry name" value="PERIPLASMIC PEPTIDASE SUBFAMILY S1B"/>
    <property type="match status" value="1"/>
</dbReference>
<feature type="chain" id="PRO_5044957897" description="Dipeptidyl-peptidase" evidence="7">
    <location>
        <begin position="26"/>
        <end position="728"/>
    </location>
</feature>
<evidence type="ECO:0000256" key="2">
    <source>
        <dbReference type="ARBA" id="ARBA00022438"/>
    </source>
</evidence>
<gene>
    <name evidence="8" type="ORF">GCM10023184_46160</name>
</gene>
<evidence type="ECO:0000256" key="7">
    <source>
        <dbReference type="RuleBase" id="RU366067"/>
    </source>
</evidence>
<dbReference type="Gene3D" id="2.40.10.10">
    <property type="entry name" value="Trypsin-like serine proteases"/>
    <property type="match status" value="1"/>
</dbReference>
<dbReference type="Pfam" id="PF10459">
    <property type="entry name" value="Peptidase_S46"/>
    <property type="match status" value="1"/>
</dbReference>
<dbReference type="SUPFAM" id="SSF50494">
    <property type="entry name" value="Trypsin-like serine proteases"/>
    <property type="match status" value="2"/>
</dbReference>
<accession>A0ABP8HUG0</accession>
<evidence type="ECO:0000256" key="3">
    <source>
        <dbReference type="ARBA" id="ARBA00022670"/>
    </source>
</evidence>
<proteinExistence type="inferred from homology"/>
<keyword evidence="2 7" id="KW-0031">Aminopeptidase</keyword>